<evidence type="ECO:0000256" key="1">
    <source>
        <dbReference type="SAM" id="MobiDB-lite"/>
    </source>
</evidence>
<dbReference type="AlphaFoldDB" id="A0A368Q1L5"/>
<evidence type="ECO:0000313" key="2">
    <source>
        <dbReference type="EMBL" id="RCV11684.1"/>
    </source>
</evidence>
<reference evidence="2" key="1">
    <citation type="journal article" date="2012" name="Nat. Biotechnol.">
        <title>Reference genome sequence of the model plant Setaria.</title>
        <authorList>
            <person name="Bennetzen J.L."/>
            <person name="Schmutz J."/>
            <person name="Wang H."/>
            <person name="Percifield R."/>
            <person name="Hawkins J."/>
            <person name="Pontaroli A.C."/>
            <person name="Estep M."/>
            <person name="Feng L."/>
            <person name="Vaughn J.N."/>
            <person name="Grimwood J."/>
            <person name="Jenkins J."/>
            <person name="Barry K."/>
            <person name="Lindquist E."/>
            <person name="Hellsten U."/>
            <person name="Deshpande S."/>
            <person name="Wang X."/>
            <person name="Wu X."/>
            <person name="Mitros T."/>
            <person name="Triplett J."/>
            <person name="Yang X."/>
            <person name="Ye C.Y."/>
            <person name="Mauro-Herrera M."/>
            <person name="Wang L."/>
            <person name="Li P."/>
            <person name="Sharma M."/>
            <person name="Sharma R."/>
            <person name="Ronald P.C."/>
            <person name="Panaud O."/>
            <person name="Kellogg E.A."/>
            <person name="Brutnell T.P."/>
            <person name="Doust A.N."/>
            <person name="Tuskan G.A."/>
            <person name="Rokhsar D."/>
            <person name="Devos K.M."/>
        </authorList>
    </citation>
    <scope>NUCLEOTIDE SEQUENCE [LARGE SCALE GENOMIC DNA]</scope>
    <source>
        <strain evidence="2">Yugu1</strain>
    </source>
</reference>
<name>A0A368Q1L5_SETIT</name>
<organism evidence="2">
    <name type="scientific">Setaria italica</name>
    <name type="common">Foxtail millet</name>
    <name type="synonym">Panicum italicum</name>
    <dbReference type="NCBI Taxonomy" id="4555"/>
    <lineage>
        <taxon>Eukaryota</taxon>
        <taxon>Viridiplantae</taxon>
        <taxon>Streptophyta</taxon>
        <taxon>Embryophyta</taxon>
        <taxon>Tracheophyta</taxon>
        <taxon>Spermatophyta</taxon>
        <taxon>Magnoliopsida</taxon>
        <taxon>Liliopsida</taxon>
        <taxon>Poales</taxon>
        <taxon>Poaceae</taxon>
        <taxon>PACMAD clade</taxon>
        <taxon>Panicoideae</taxon>
        <taxon>Panicodae</taxon>
        <taxon>Paniceae</taxon>
        <taxon>Cenchrinae</taxon>
        <taxon>Setaria</taxon>
    </lineage>
</organism>
<reference evidence="2" key="2">
    <citation type="submission" date="2015-07" db="EMBL/GenBank/DDBJ databases">
        <authorList>
            <person name="Noorani M."/>
        </authorList>
    </citation>
    <scope>NUCLEOTIDE SEQUENCE</scope>
    <source>
        <strain evidence="2">Yugu1</strain>
    </source>
</reference>
<sequence length="134" mass="15062">MSSASRRHSVSGSPWGNDVDMVPPRSDQMILGGMRETRSSSMQFNEPRGIPEVAPQISRRATHSQSGFTEKSEYGFTIKSKDGEERLKNIEGRIVSNHDFDDNFLQNIGFHNDIYKLLSNIGWMQFSLIGPVSV</sequence>
<protein>
    <submittedName>
        <fullName evidence="2">Uncharacterized protein</fullName>
    </submittedName>
</protein>
<dbReference type="EMBL" id="CM003529">
    <property type="protein sequence ID" value="RCV11684.1"/>
    <property type="molecule type" value="Genomic_DNA"/>
</dbReference>
<accession>A0A368Q1L5</accession>
<gene>
    <name evidence="2" type="ORF">SETIT_2G206300v2</name>
</gene>
<proteinExistence type="predicted"/>
<feature type="region of interest" description="Disordered" evidence="1">
    <location>
        <begin position="1"/>
        <end position="75"/>
    </location>
</feature>